<dbReference type="InterPro" id="IPR017438">
    <property type="entry name" value="ATP-NAD_kinase_N"/>
</dbReference>
<accession>A0A059FGD8</accession>
<protein>
    <recommendedName>
        <fullName evidence="1">DAGKc domain-containing protein</fullName>
    </recommendedName>
</protein>
<dbReference type="STRING" id="1280952.HJA_04807"/>
<dbReference type="PATRIC" id="fig|1280952.3.peg.950"/>
<dbReference type="RefSeq" id="WP_051597379.1">
    <property type="nucleotide sequence ID" value="NZ_ARYJ01000003.1"/>
</dbReference>
<dbReference type="EMBL" id="ARYJ01000003">
    <property type="protein sequence ID" value="KCZ89543.1"/>
    <property type="molecule type" value="Genomic_DNA"/>
</dbReference>
<dbReference type="AlphaFoldDB" id="A0A059FGD8"/>
<gene>
    <name evidence="2" type="ORF">HJA_04807</name>
</gene>
<name>A0A059FGD8_9PROT</name>
<dbReference type="InterPro" id="IPR016064">
    <property type="entry name" value="NAD/diacylglycerol_kinase_sf"/>
</dbReference>
<dbReference type="SUPFAM" id="SSF111331">
    <property type="entry name" value="NAD kinase/diacylglycerol kinase-like"/>
    <property type="match status" value="1"/>
</dbReference>
<feature type="domain" description="DAGKc" evidence="1">
    <location>
        <begin position="3"/>
        <end position="113"/>
    </location>
</feature>
<evidence type="ECO:0000259" key="1">
    <source>
        <dbReference type="Pfam" id="PF00781"/>
    </source>
</evidence>
<reference evidence="2 3" key="1">
    <citation type="journal article" date="2014" name="Antonie Van Leeuwenhoek">
        <title>Hyphomonas beringensis sp. nov. and Hyphomonas chukchiensis sp. nov., isolated from surface seawater of the Bering Sea and Chukchi Sea.</title>
        <authorList>
            <person name="Li C."/>
            <person name="Lai Q."/>
            <person name="Li G."/>
            <person name="Dong C."/>
            <person name="Wang J."/>
            <person name="Liao Y."/>
            <person name="Shao Z."/>
        </authorList>
    </citation>
    <scope>NUCLEOTIDE SEQUENCE [LARGE SCALE GENOMIC DNA]</scope>
    <source>
        <strain evidence="2 3">VP2</strain>
    </source>
</reference>
<dbReference type="GO" id="GO:0016301">
    <property type="term" value="F:kinase activity"/>
    <property type="evidence" value="ECO:0007669"/>
    <property type="project" value="InterPro"/>
</dbReference>
<evidence type="ECO:0000313" key="3">
    <source>
        <dbReference type="Proteomes" id="UP000024816"/>
    </source>
</evidence>
<dbReference type="Pfam" id="PF00781">
    <property type="entry name" value="DAGK_cat"/>
    <property type="match status" value="1"/>
</dbReference>
<comment type="caution">
    <text evidence="2">The sequence shown here is derived from an EMBL/GenBank/DDBJ whole genome shotgun (WGS) entry which is preliminary data.</text>
</comment>
<sequence>MKFSVVINPLSRTVPKGAADEIEAAIRASGHDITRLHCSSGQLARGVRAAADNDADAVIVWGGDGTIACALNACGVTGLPVLALPGGTMNMLPKRLHGDGPWYEVLERVLSGPVSQTLAAGDVDGQRFYIAALFGRLTGLAETREAVRKGELVNAAQALVEGDVLDVETRLRLSWTKMSGRPGNTEQTISAVAAAVALNSSPVPAFEVAAIDPNNTMDLVSTALDAMVHGWKEAGPVEHDVSETVTVHELEGGDIPATLDGEQVSFTSPVHIQLVEEAARVLCAETSH</sequence>
<dbReference type="InterPro" id="IPR001206">
    <property type="entry name" value="Diacylglycerol_kinase_cat_dom"/>
</dbReference>
<dbReference type="OrthoDB" id="7199213at2"/>
<keyword evidence="3" id="KW-1185">Reference proteome</keyword>
<proteinExistence type="predicted"/>
<evidence type="ECO:0000313" key="2">
    <source>
        <dbReference type="EMBL" id="KCZ89543.1"/>
    </source>
</evidence>
<dbReference type="Proteomes" id="UP000024816">
    <property type="component" value="Unassembled WGS sequence"/>
</dbReference>
<dbReference type="Gene3D" id="3.40.50.10330">
    <property type="entry name" value="Probable inorganic polyphosphate/atp-NAD kinase, domain 1"/>
    <property type="match status" value="1"/>
</dbReference>
<dbReference type="eggNOG" id="COG1597">
    <property type="taxonomic scope" value="Bacteria"/>
</dbReference>
<organism evidence="2 3">
    <name type="scientific">Hyphomonas jannaschiana VP2</name>
    <dbReference type="NCBI Taxonomy" id="1280952"/>
    <lineage>
        <taxon>Bacteria</taxon>
        <taxon>Pseudomonadati</taxon>
        <taxon>Pseudomonadota</taxon>
        <taxon>Alphaproteobacteria</taxon>
        <taxon>Hyphomonadales</taxon>
        <taxon>Hyphomonadaceae</taxon>
        <taxon>Hyphomonas</taxon>
    </lineage>
</organism>